<protein>
    <submittedName>
        <fullName evidence="1">Uncharacterized protein</fullName>
    </submittedName>
</protein>
<dbReference type="EMBL" id="LAZR01016156">
    <property type="protein sequence ID" value="KKM05722.1"/>
    <property type="molecule type" value="Genomic_DNA"/>
</dbReference>
<name>A0A0F9HR44_9ZZZZ</name>
<evidence type="ECO:0000313" key="1">
    <source>
        <dbReference type="EMBL" id="KKM05722.1"/>
    </source>
</evidence>
<proteinExistence type="predicted"/>
<accession>A0A0F9HR44</accession>
<dbReference type="AlphaFoldDB" id="A0A0F9HR44"/>
<reference evidence="1" key="1">
    <citation type="journal article" date="2015" name="Nature">
        <title>Complex archaea that bridge the gap between prokaryotes and eukaryotes.</title>
        <authorList>
            <person name="Spang A."/>
            <person name="Saw J.H."/>
            <person name="Jorgensen S.L."/>
            <person name="Zaremba-Niedzwiedzka K."/>
            <person name="Martijn J."/>
            <person name="Lind A.E."/>
            <person name="van Eijk R."/>
            <person name="Schleper C."/>
            <person name="Guy L."/>
            <person name="Ettema T.J."/>
        </authorList>
    </citation>
    <scope>NUCLEOTIDE SEQUENCE</scope>
</reference>
<comment type="caution">
    <text evidence="1">The sequence shown here is derived from an EMBL/GenBank/DDBJ whole genome shotgun (WGS) entry which is preliminary data.</text>
</comment>
<gene>
    <name evidence="1" type="ORF">LCGC14_1751310</name>
</gene>
<organism evidence="1">
    <name type="scientific">marine sediment metagenome</name>
    <dbReference type="NCBI Taxonomy" id="412755"/>
    <lineage>
        <taxon>unclassified sequences</taxon>
        <taxon>metagenomes</taxon>
        <taxon>ecological metagenomes</taxon>
    </lineage>
</organism>
<sequence length="57" mass="7043">MNEINHNAKRAQDWRRTFTSMGSRNHYEWCIRIGLWETSNFAEPSPYRMFEWSDQFI</sequence>